<dbReference type="EMBL" id="MH834607">
    <property type="protein sequence ID" value="AYN57550.1"/>
    <property type="molecule type" value="Genomic_DNA"/>
</dbReference>
<proteinExistence type="predicted"/>
<gene>
    <name evidence="1" type="primary">2</name>
    <name evidence="1" type="ORF">PBI_CORGI_2</name>
</gene>
<organism evidence="1 2">
    <name type="scientific">Arthrobacter phage Corgi</name>
    <dbReference type="NCBI Taxonomy" id="2419952"/>
    <lineage>
        <taxon>Viruses</taxon>
        <taxon>Duplodnaviria</taxon>
        <taxon>Heunggongvirae</taxon>
        <taxon>Uroviricota</taxon>
        <taxon>Caudoviricetes</taxon>
        <taxon>Feeclasvirinae</taxon>
        <taxon>Corgivirus</taxon>
        <taxon>Corgivirus corgi</taxon>
    </lineage>
</organism>
<dbReference type="RefSeq" id="YP_010761473.1">
    <property type="nucleotide sequence ID" value="NC_073596.1"/>
</dbReference>
<dbReference type="Proteomes" id="UP000268506">
    <property type="component" value="Segment"/>
</dbReference>
<protein>
    <submittedName>
        <fullName evidence="1">Uncharacterized protein</fullName>
    </submittedName>
</protein>
<dbReference type="GeneID" id="80090717"/>
<accession>A0A3G2KF15</accession>
<evidence type="ECO:0000313" key="1">
    <source>
        <dbReference type="EMBL" id="AYN57550.1"/>
    </source>
</evidence>
<reference evidence="1 2" key="1">
    <citation type="submission" date="2018-09" db="EMBL/GenBank/DDBJ databases">
        <authorList>
            <person name="Rimple P.A."/>
            <person name="Stoner T.H."/>
            <person name="Garlena R.A."/>
            <person name="Russell D.A."/>
            <person name="Pope W.H."/>
            <person name="Jacobs-Sera D."/>
            <person name="Hatfull G.F."/>
        </authorList>
    </citation>
    <scope>NUCLEOTIDE SEQUENCE [LARGE SCALE GENOMIC DNA]</scope>
</reference>
<keyword evidence="2" id="KW-1185">Reference proteome</keyword>
<dbReference type="KEGG" id="vg:80090717"/>
<name>A0A3G2KF15_9CAUD</name>
<evidence type="ECO:0000313" key="2">
    <source>
        <dbReference type="Proteomes" id="UP000268506"/>
    </source>
</evidence>
<sequence length="60" mass="6544">MKHGSLAPWPECLCGGPSWQECQDGLAATARPAGPPDQLDPGTLVSRARIDYLFWRGFDT</sequence>